<dbReference type="GO" id="GO:0046872">
    <property type="term" value="F:metal ion binding"/>
    <property type="evidence" value="ECO:0007669"/>
    <property type="project" value="UniProtKB-KW"/>
</dbReference>
<dbReference type="AlphaFoldDB" id="U1FX73"/>
<protein>
    <recommendedName>
        <fullName evidence="15">Cytochrome b5 heme-binding domain-containing protein</fullName>
    </recommendedName>
</protein>
<comment type="subcellular location">
    <subcellularLocation>
        <location evidence="1">Endoplasmic reticulum membrane</location>
        <topology evidence="1">Single-pass membrane protein</topology>
        <orientation evidence="1">Cytoplasmic side</orientation>
    </subcellularLocation>
    <subcellularLocation>
        <location evidence="11">Microsome membrane</location>
        <topology evidence="11">Single-pass membrane protein</topology>
        <orientation evidence="11">Cytoplasmic side</orientation>
    </subcellularLocation>
</comment>
<keyword evidence="10 14" id="KW-0472">Membrane</keyword>
<feature type="domain" description="Cytochrome b5 heme-binding" evidence="15">
    <location>
        <begin position="4"/>
        <end position="95"/>
    </location>
</feature>
<dbReference type="GeneID" id="19242172"/>
<feature type="transmembrane region" description="Helical" evidence="14">
    <location>
        <begin position="130"/>
        <end position="150"/>
    </location>
</feature>
<evidence type="ECO:0000256" key="6">
    <source>
        <dbReference type="ARBA" id="ARBA00022824"/>
    </source>
</evidence>
<evidence type="ECO:0000256" key="1">
    <source>
        <dbReference type="ARBA" id="ARBA00004131"/>
    </source>
</evidence>
<dbReference type="SMART" id="SM01117">
    <property type="entry name" value="Cyt-b5"/>
    <property type="match status" value="1"/>
</dbReference>
<dbReference type="HOGENOM" id="CLU_102602_3_2_1"/>
<dbReference type="GO" id="GO:0020037">
    <property type="term" value="F:heme binding"/>
    <property type="evidence" value="ECO:0007669"/>
    <property type="project" value="TreeGrafter"/>
</dbReference>
<keyword evidence="4 14" id="KW-0812">Transmembrane</keyword>
<dbReference type="GO" id="GO:0005789">
    <property type="term" value="C:endoplasmic reticulum membrane"/>
    <property type="evidence" value="ECO:0007669"/>
    <property type="project" value="UniProtKB-SubCell"/>
</dbReference>
<evidence type="ECO:0000259" key="15">
    <source>
        <dbReference type="PROSITE" id="PS50255"/>
    </source>
</evidence>
<name>U1FX73_ENDPU</name>
<dbReference type="OrthoDB" id="260519at2759"/>
<dbReference type="Proteomes" id="UP000019373">
    <property type="component" value="Unassembled WGS sequence"/>
</dbReference>
<dbReference type="SUPFAM" id="SSF55856">
    <property type="entry name" value="Cytochrome b5-like heme/steroid binding domain"/>
    <property type="match status" value="1"/>
</dbReference>
<evidence type="ECO:0000256" key="2">
    <source>
        <dbReference type="ARBA" id="ARBA00022448"/>
    </source>
</evidence>
<accession>U1FX73</accession>
<evidence type="ECO:0000256" key="12">
    <source>
        <dbReference type="ARBA" id="ARBA00038168"/>
    </source>
</evidence>
<evidence type="ECO:0000256" key="11">
    <source>
        <dbReference type="ARBA" id="ARBA00037877"/>
    </source>
</evidence>
<dbReference type="PANTHER" id="PTHR19359:SF150">
    <property type="entry name" value="CYTOCHROME B5"/>
    <property type="match status" value="1"/>
</dbReference>
<evidence type="ECO:0000256" key="14">
    <source>
        <dbReference type="SAM" id="Phobius"/>
    </source>
</evidence>
<dbReference type="PROSITE" id="PS50255">
    <property type="entry name" value="CYTOCHROME_B5_2"/>
    <property type="match status" value="1"/>
</dbReference>
<keyword evidence="3" id="KW-0349">Heme</keyword>
<keyword evidence="6" id="KW-0256">Endoplasmic reticulum</keyword>
<evidence type="ECO:0000256" key="7">
    <source>
        <dbReference type="ARBA" id="ARBA00022848"/>
    </source>
</evidence>
<evidence type="ECO:0000313" key="16">
    <source>
        <dbReference type="EMBL" id="ERF69472.1"/>
    </source>
</evidence>
<dbReference type="GO" id="GO:0016126">
    <property type="term" value="P:sterol biosynthetic process"/>
    <property type="evidence" value="ECO:0007669"/>
    <property type="project" value="TreeGrafter"/>
</dbReference>
<gene>
    <name evidence="16" type="ORF">EPUS_07287</name>
</gene>
<keyword evidence="8" id="KW-0249">Electron transport</keyword>
<evidence type="ECO:0000256" key="10">
    <source>
        <dbReference type="ARBA" id="ARBA00023136"/>
    </source>
</evidence>
<evidence type="ECO:0000256" key="9">
    <source>
        <dbReference type="ARBA" id="ARBA00023004"/>
    </source>
</evidence>
<keyword evidence="2" id="KW-0813">Transport</keyword>
<keyword evidence="7" id="KW-0492">Microsome</keyword>
<dbReference type="OMA" id="KEFTMQD"/>
<sequence>MSGTEAITYAEVSQHSSKKDLYLVIHNKVYNVSSFVDEHPYVLPPEAPQPFSPIQSHSLAVKKACSTWAAKTQEDVGHSDEAREILDGLKVGTLKREEGDPAPKTGSTSYVAAGPKESSSSSSSTTSLGVGLYAIILLGGAFAFAAYKYLQVNDKQ</sequence>
<evidence type="ECO:0000256" key="4">
    <source>
        <dbReference type="ARBA" id="ARBA00022692"/>
    </source>
</evidence>
<reference evidence="17" key="1">
    <citation type="journal article" date="2014" name="BMC Genomics">
        <title>Genome characteristics reveal the impact of lichenization on lichen-forming fungus Endocarpon pusillum Hedwig (Verrucariales, Ascomycota).</title>
        <authorList>
            <person name="Wang Y.-Y."/>
            <person name="Liu B."/>
            <person name="Zhang X.-Y."/>
            <person name="Zhou Q.-M."/>
            <person name="Zhang T."/>
            <person name="Li H."/>
            <person name="Yu Y.-F."/>
            <person name="Zhang X.-L."/>
            <person name="Hao X.-Y."/>
            <person name="Wang M."/>
            <person name="Wang L."/>
            <person name="Wei J.-C."/>
        </authorList>
    </citation>
    <scope>NUCLEOTIDE SEQUENCE [LARGE SCALE GENOMIC DNA]</scope>
    <source>
        <strain evidence="17">Z07020 / HMAS-L-300199</strain>
    </source>
</reference>
<evidence type="ECO:0000256" key="13">
    <source>
        <dbReference type="SAM" id="MobiDB-lite"/>
    </source>
</evidence>
<dbReference type="InterPro" id="IPR050668">
    <property type="entry name" value="Cytochrome_b5"/>
</dbReference>
<dbReference type="eggNOG" id="KOG0537">
    <property type="taxonomic scope" value="Eukaryota"/>
</dbReference>
<organism evidence="16 17">
    <name type="scientific">Endocarpon pusillum (strain Z07020 / HMAS-L-300199)</name>
    <name type="common">Lichen-forming fungus</name>
    <dbReference type="NCBI Taxonomy" id="1263415"/>
    <lineage>
        <taxon>Eukaryota</taxon>
        <taxon>Fungi</taxon>
        <taxon>Dikarya</taxon>
        <taxon>Ascomycota</taxon>
        <taxon>Pezizomycotina</taxon>
        <taxon>Eurotiomycetes</taxon>
        <taxon>Chaetothyriomycetidae</taxon>
        <taxon>Verrucariales</taxon>
        <taxon>Verrucariaceae</taxon>
        <taxon>Endocarpon</taxon>
    </lineage>
</organism>
<keyword evidence="14" id="KW-1133">Transmembrane helix</keyword>
<dbReference type="Pfam" id="PF00173">
    <property type="entry name" value="Cyt-b5"/>
    <property type="match status" value="1"/>
</dbReference>
<comment type="similarity">
    <text evidence="12">Belongs to the cytochrome b5 family.</text>
</comment>
<keyword evidence="17" id="KW-1185">Reference proteome</keyword>
<dbReference type="RefSeq" id="XP_007804884.1">
    <property type="nucleotide sequence ID" value="XM_007806693.1"/>
</dbReference>
<dbReference type="PANTHER" id="PTHR19359">
    <property type="entry name" value="CYTOCHROME B5"/>
    <property type="match status" value="1"/>
</dbReference>
<evidence type="ECO:0000256" key="5">
    <source>
        <dbReference type="ARBA" id="ARBA00022723"/>
    </source>
</evidence>
<feature type="region of interest" description="Disordered" evidence="13">
    <location>
        <begin position="89"/>
        <end position="126"/>
    </location>
</feature>
<dbReference type="InterPro" id="IPR001199">
    <property type="entry name" value="Cyt_B5-like_heme/steroid-bd"/>
</dbReference>
<evidence type="ECO:0000256" key="3">
    <source>
        <dbReference type="ARBA" id="ARBA00022617"/>
    </source>
</evidence>
<keyword evidence="5" id="KW-0479">Metal-binding</keyword>
<evidence type="ECO:0000313" key="17">
    <source>
        <dbReference type="Proteomes" id="UP000019373"/>
    </source>
</evidence>
<keyword evidence="9" id="KW-0408">Iron</keyword>
<dbReference type="Gene3D" id="3.10.120.10">
    <property type="entry name" value="Cytochrome b5-like heme/steroid binding domain"/>
    <property type="match status" value="1"/>
</dbReference>
<evidence type="ECO:0000256" key="8">
    <source>
        <dbReference type="ARBA" id="ARBA00022982"/>
    </source>
</evidence>
<dbReference type="EMBL" id="KE721405">
    <property type="protein sequence ID" value="ERF69472.1"/>
    <property type="molecule type" value="Genomic_DNA"/>
</dbReference>
<proteinExistence type="inferred from homology"/>
<dbReference type="InterPro" id="IPR036400">
    <property type="entry name" value="Cyt_B5-like_heme/steroid_sf"/>
</dbReference>